<evidence type="ECO:0000313" key="1">
    <source>
        <dbReference type="EMBL" id="KAK5830433.1"/>
    </source>
</evidence>
<proteinExistence type="predicted"/>
<accession>A0ABR0PUH2</accession>
<organism evidence="1 2">
    <name type="scientific">Gossypium arboreum</name>
    <name type="common">Tree cotton</name>
    <name type="synonym">Gossypium nanking</name>
    <dbReference type="NCBI Taxonomy" id="29729"/>
    <lineage>
        <taxon>Eukaryota</taxon>
        <taxon>Viridiplantae</taxon>
        <taxon>Streptophyta</taxon>
        <taxon>Embryophyta</taxon>
        <taxon>Tracheophyta</taxon>
        <taxon>Spermatophyta</taxon>
        <taxon>Magnoliopsida</taxon>
        <taxon>eudicotyledons</taxon>
        <taxon>Gunneridae</taxon>
        <taxon>Pentapetalae</taxon>
        <taxon>rosids</taxon>
        <taxon>malvids</taxon>
        <taxon>Malvales</taxon>
        <taxon>Malvaceae</taxon>
        <taxon>Malvoideae</taxon>
        <taxon>Gossypium</taxon>
    </lineage>
</organism>
<gene>
    <name evidence="1" type="ORF">PVK06_014227</name>
</gene>
<evidence type="ECO:0000313" key="2">
    <source>
        <dbReference type="Proteomes" id="UP001358586"/>
    </source>
</evidence>
<name>A0ABR0PUH2_GOSAR</name>
<sequence>MLYVEECWNIAGGSRLRVKVAFIKQSQVWEIQKYEGPHTCIVARALPHCKPIVQVNDTWLYGKYKKTLLIAVTLNEN</sequence>
<dbReference type="EMBL" id="JARKNE010000005">
    <property type="protein sequence ID" value="KAK5830433.1"/>
    <property type="molecule type" value="Genomic_DNA"/>
</dbReference>
<comment type="caution">
    <text evidence="1">The sequence shown here is derived from an EMBL/GenBank/DDBJ whole genome shotgun (WGS) entry which is preliminary data.</text>
</comment>
<protein>
    <submittedName>
        <fullName evidence="1">Uncharacterized protein</fullName>
    </submittedName>
</protein>
<keyword evidence="2" id="KW-1185">Reference proteome</keyword>
<dbReference type="Proteomes" id="UP001358586">
    <property type="component" value="Chromosome 5"/>
</dbReference>
<reference evidence="1 2" key="1">
    <citation type="submission" date="2023-03" db="EMBL/GenBank/DDBJ databases">
        <title>WGS of Gossypium arboreum.</title>
        <authorList>
            <person name="Yu D."/>
        </authorList>
    </citation>
    <scope>NUCLEOTIDE SEQUENCE [LARGE SCALE GENOMIC DNA]</scope>
    <source>
        <tissue evidence="1">Leaf</tissue>
    </source>
</reference>